<dbReference type="EMBL" id="MVDE01000035">
    <property type="protein sequence ID" value="PKQ62410.1"/>
    <property type="molecule type" value="Genomic_DNA"/>
</dbReference>
<feature type="transmembrane region" description="Helical" evidence="1">
    <location>
        <begin position="29"/>
        <end position="47"/>
    </location>
</feature>
<evidence type="ECO:0000313" key="3">
    <source>
        <dbReference type="Proteomes" id="UP000233618"/>
    </source>
</evidence>
<protein>
    <submittedName>
        <fullName evidence="2">Uncharacterized protein</fullName>
    </submittedName>
</protein>
<name>A0A2N3HWG2_9BACT</name>
<evidence type="ECO:0000256" key="1">
    <source>
        <dbReference type="SAM" id="Phobius"/>
    </source>
</evidence>
<dbReference type="AlphaFoldDB" id="A0A2N3HWG2"/>
<evidence type="ECO:0000313" key="2">
    <source>
        <dbReference type="EMBL" id="PKQ62410.1"/>
    </source>
</evidence>
<dbReference type="Proteomes" id="UP000233618">
    <property type="component" value="Unassembled WGS sequence"/>
</dbReference>
<organism evidence="2 3">
    <name type="scientific">Labilibaculum manganireducens</name>
    <dbReference type="NCBI Taxonomy" id="1940525"/>
    <lineage>
        <taxon>Bacteria</taxon>
        <taxon>Pseudomonadati</taxon>
        <taxon>Bacteroidota</taxon>
        <taxon>Bacteroidia</taxon>
        <taxon>Marinilabiliales</taxon>
        <taxon>Marinifilaceae</taxon>
        <taxon>Labilibaculum</taxon>
    </lineage>
</organism>
<keyword evidence="1" id="KW-0472">Membrane</keyword>
<comment type="caution">
    <text evidence="2">The sequence shown here is derived from an EMBL/GenBank/DDBJ whole genome shotgun (WGS) entry which is preliminary data.</text>
</comment>
<keyword evidence="1" id="KW-1133">Transmembrane helix</keyword>
<gene>
    <name evidence="2" type="ORF">BZG01_17405</name>
</gene>
<keyword evidence="1" id="KW-0812">Transmembrane</keyword>
<accession>A0A2N3HWG2</accession>
<sequence length="201" mass="23819">MAFGCLPLANIIIPSMKNRNTKDAAENHIYPFIFSNLILFAAVFFSLNSAYEAAILLYSMALNLFVNWLIFYSSQKKKLIHFSEYYNNIIIGIFCIASFLPVFFLMLPVLLFPETSRFILLISSLLISFLLKAIIIKKYKWERKAEQYMNLYRMNIEEKKEQAFDDLKKFIEESGHNKFADYLEKNQMFDRRMEEYLSTKR</sequence>
<feature type="transmembrane region" description="Helical" evidence="1">
    <location>
        <begin position="118"/>
        <end position="135"/>
    </location>
</feature>
<proteinExistence type="predicted"/>
<keyword evidence="3" id="KW-1185">Reference proteome</keyword>
<reference evidence="2 3" key="1">
    <citation type="journal article" date="2017" name="Front. Microbiol.">
        <title>Labilibaculum manganireducens gen. nov., sp. nov. and Labilibaculum filiforme sp. nov., Novel Bacteroidetes Isolated from Subsurface Sediments of the Baltic Sea.</title>
        <authorList>
            <person name="Vandieken V."/>
            <person name="Marshall I.P."/>
            <person name="Niemann H."/>
            <person name="Engelen B."/>
            <person name="Cypionka H."/>
        </authorList>
    </citation>
    <scope>NUCLEOTIDE SEQUENCE [LARGE SCALE GENOMIC DNA]</scope>
    <source>
        <strain evidence="2 3">59.10-2M</strain>
    </source>
</reference>
<feature type="transmembrane region" description="Helical" evidence="1">
    <location>
        <begin position="85"/>
        <end position="112"/>
    </location>
</feature>
<feature type="transmembrane region" description="Helical" evidence="1">
    <location>
        <begin position="53"/>
        <end position="73"/>
    </location>
</feature>